<evidence type="ECO:0000313" key="13">
    <source>
        <dbReference type="EMBL" id="KAI3406434.2"/>
    </source>
</evidence>
<evidence type="ECO:0000256" key="2">
    <source>
        <dbReference type="ARBA" id="ARBA00004245"/>
    </source>
</evidence>
<dbReference type="GO" id="GO:0005737">
    <property type="term" value="C:cytoplasm"/>
    <property type="evidence" value="ECO:0007669"/>
    <property type="project" value="TreeGrafter"/>
</dbReference>
<dbReference type="InterPro" id="IPR011032">
    <property type="entry name" value="GroES-like_sf"/>
</dbReference>
<dbReference type="GO" id="GO:0005816">
    <property type="term" value="C:spindle pole body"/>
    <property type="evidence" value="ECO:0007669"/>
    <property type="project" value="UniProtKB-ARBA"/>
</dbReference>
<evidence type="ECO:0000256" key="6">
    <source>
        <dbReference type="ARBA" id="ARBA00022701"/>
    </source>
</evidence>
<dbReference type="InterPro" id="IPR002328">
    <property type="entry name" value="ADH_Zn_CS"/>
</dbReference>
<dbReference type="Gene3D" id="3.90.180.10">
    <property type="entry name" value="Medium-chain alcohol dehydrogenases, catalytic domain"/>
    <property type="match status" value="1"/>
</dbReference>
<accession>A0AAI9T160</accession>
<dbReference type="RefSeq" id="XP_049182179.1">
    <property type="nucleotide sequence ID" value="XM_049326874.1"/>
</dbReference>
<name>A0AAI9T160_9ASCO</name>
<proteinExistence type="inferred from homology"/>
<comment type="similarity">
    <text evidence="4">Belongs to the TUBGCP family.</text>
</comment>
<dbReference type="SMART" id="SM00829">
    <property type="entry name" value="PKS_ER"/>
    <property type="match status" value="1"/>
</dbReference>
<keyword evidence="10" id="KW-0206">Cytoskeleton</keyword>
<dbReference type="InterPro" id="IPR013154">
    <property type="entry name" value="ADH-like_N"/>
</dbReference>
<comment type="similarity">
    <text evidence="3 11">Belongs to the zinc-containing alcohol dehydrogenase family.</text>
</comment>
<dbReference type="PROSITE" id="PS00059">
    <property type="entry name" value="ADH_ZINC"/>
    <property type="match status" value="1"/>
</dbReference>
<evidence type="ECO:0000256" key="3">
    <source>
        <dbReference type="ARBA" id="ARBA00008072"/>
    </source>
</evidence>
<keyword evidence="5" id="KW-0963">Cytoplasm</keyword>
<evidence type="ECO:0000256" key="8">
    <source>
        <dbReference type="ARBA" id="ARBA00022833"/>
    </source>
</evidence>
<evidence type="ECO:0000256" key="11">
    <source>
        <dbReference type="RuleBase" id="RU361277"/>
    </source>
</evidence>
<dbReference type="PANTHER" id="PTHR42940:SF8">
    <property type="entry name" value="VACUOLAR PROTEIN SORTING-ASSOCIATED PROTEIN 11"/>
    <property type="match status" value="1"/>
</dbReference>
<evidence type="ECO:0000256" key="7">
    <source>
        <dbReference type="ARBA" id="ARBA00022723"/>
    </source>
</evidence>
<keyword evidence="7 11" id="KW-0479">Metal-binding</keyword>
<dbReference type="PANTHER" id="PTHR42940">
    <property type="entry name" value="ALCOHOL DEHYDROGENASE 1-RELATED"/>
    <property type="match status" value="1"/>
</dbReference>
<keyword evidence="9" id="KW-0560">Oxidoreductase</keyword>
<dbReference type="Pfam" id="PF00107">
    <property type="entry name" value="ADH_zinc_N"/>
    <property type="match status" value="1"/>
</dbReference>
<dbReference type="InterPro" id="IPR036291">
    <property type="entry name" value="NAD(P)-bd_dom_sf"/>
</dbReference>
<dbReference type="Gene3D" id="3.40.50.720">
    <property type="entry name" value="NAD(P)-binding Rossmann-like Domain"/>
    <property type="match status" value="1"/>
</dbReference>
<dbReference type="InterPro" id="IPR013149">
    <property type="entry name" value="ADH-like_C"/>
</dbReference>
<dbReference type="GO" id="GO:0004022">
    <property type="term" value="F:alcohol dehydrogenase (NAD+) activity"/>
    <property type="evidence" value="ECO:0007669"/>
    <property type="project" value="TreeGrafter"/>
</dbReference>
<reference evidence="13" key="1">
    <citation type="journal article" date="2022" name="DNA Res.">
        <title>Genome analysis of five recently described species of the CUG-Ser clade uncovers Candida theae as a new hybrid lineage with pathogenic potential in the Candida parapsilosis species complex.</title>
        <authorList>
            <person name="Mixao V."/>
            <person name="Del Olmo V."/>
            <person name="Hegedusova E."/>
            <person name="Saus E."/>
            <person name="Pryszcz L."/>
            <person name="Cillingova A."/>
            <person name="Nosek J."/>
            <person name="Gabaldon T."/>
        </authorList>
    </citation>
    <scope>NUCLEOTIDE SEQUENCE</scope>
    <source>
        <strain evidence="13">CBS 10844</strain>
    </source>
</reference>
<dbReference type="GO" id="GO:0008270">
    <property type="term" value="F:zinc ion binding"/>
    <property type="evidence" value="ECO:0007669"/>
    <property type="project" value="InterPro"/>
</dbReference>
<dbReference type="AlphaFoldDB" id="A0AAI9T160"/>
<evidence type="ECO:0000259" key="12">
    <source>
        <dbReference type="SMART" id="SM00829"/>
    </source>
</evidence>
<dbReference type="SUPFAM" id="SSF50129">
    <property type="entry name" value="GroES-like"/>
    <property type="match status" value="1"/>
</dbReference>
<feature type="domain" description="Enoyl reductase (ER)" evidence="12">
    <location>
        <begin position="15"/>
        <end position="337"/>
    </location>
</feature>
<dbReference type="Pfam" id="PF04130">
    <property type="entry name" value="GCP_C_terminal"/>
    <property type="match status" value="1"/>
</dbReference>
<dbReference type="InterPro" id="IPR042241">
    <property type="entry name" value="GCP_C_sf"/>
</dbReference>
<comment type="caution">
    <text evidence="13">The sequence shown here is derived from an EMBL/GenBank/DDBJ whole genome shotgun (WGS) entry which is preliminary data.</text>
</comment>
<dbReference type="Pfam" id="PF17681">
    <property type="entry name" value="GCP_N_terminal"/>
    <property type="match status" value="1"/>
</dbReference>
<organism evidence="13 14">
    <name type="scientific">Candida oxycetoniae</name>
    <dbReference type="NCBI Taxonomy" id="497107"/>
    <lineage>
        <taxon>Eukaryota</taxon>
        <taxon>Fungi</taxon>
        <taxon>Dikarya</taxon>
        <taxon>Ascomycota</taxon>
        <taxon>Saccharomycotina</taxon>
        <taxon>Pichiomycetes</taxon>
        <taxon>Debaryomycetaceae</taxon>
        <taxon>Candida/Lodderomyces clade</taxon>
        <taxon>Candida</taxon>
    </lineage>
</organism>
<dbReference type="GO" id="GO:0007020">
    <property type="term" value="P:microtubule nucleation"/>
    <property type="evidence" value="ECO:0007669"/>
    <property type="project" value="UniProtKB-ARBA"/>
</dbReference>
<dbReference type="GO" id="GO:0000930">
    <property type="term" value="C:gamma-tubulin complex"/>
    <property type="evidence" value="ECO:0007669"/>
    <property type="project" value="UniProtKB-ARBA"/>
</dbReference>
<gene>
    <name evidence="13" type="ORF">KGF56_000915</name>
</gene>
<keyword evidence="14" id="KW-1185">Reference proteome</keyword>
<comment type="subcellular location">
    <subcellularLocation>
        <location evidence="2">Cytoplasm</location>
        <location evidence="2">Cytoskeleton</location>
    </subcellularLocation>
</comment>
<dbReference type="SUPFAM" id="SSF51735">
    <property type="entry name" value="NAD(P)-binding Rossmann-fold domains"/>
    <property type="match status" value="1"/>
</dbReference>
<dbReference type="Proteomes" id="UP001202479">
    <property type="component" value="Unassembled WGS sequence"/>
</dbReference>
<evidence type="ECO:0000256" key="9">
    <source>
        <dbReference type="ARBA" id="ARBA00023002"/>
    </source>
</evidence>
<sequence>MSIPVTQYGFVYNKSTGLNLNKNLPVQSPGVGQVLLKVDAVGLCHSDLHVIYEGLDCGDNYVMGHEIAGTVADVGPEVENCSVGDRVAALGPNGCGDCRICRSGAENDCKRSFANWFGLGVDGGYQQYLLVSKPRNLVRIPDNVSSEVAAAATDAVLTPYHALKMTKIGPSSNILIIGAGGLGINAVQIAKAFGAHVTVLDKKEKARALVKKYGADVVLESLPASTETGIFNACFDFVSVQSTFEICQKYCEPRGCIVPVGLGSPKITLDLADLDLREIRICGSFWGTANDLEEVFALIGKGMIKPMVQSAKLEELPQYIEKLRKNEYEGRVRDSVVTSYKATKSYEVSLDSVGGSYEVSLDSVGGSYEVSLDSVGGSYEVSLDSVGGSYEVSLDSVGGSYEVSLDSVGGSYKVLLHYLASLDSVDSVDSVDARIGILARSLIPPELGDEYVQSIANELFISLWKKSPTKKNQDISQIINKFKVRFLSNNLKSEWLQFQEIVNSLAKLKDLNQIANYLVFFDALHNGELLPMSKSVSNSKPKSTSFLEKHHVGRNGKTLAQLIEPYYETLSEKEILTYLPYTLRGMDSKLVEFTDNYRQLEIPQTINESYSSLLRSIFEYAFLYKQLILVVENDRGTNPSTVQAAFVALLEEITKEYIGELNQVFTEGPTSILSVYQKIFSWIYKLRFLYRISLKLKTLDGYHLLTHVHKFTKFGDKNISDIAKRVFAEIVKPYYKIIEFWIIKGELVDENNEFFITFDRNENSFDKIINFHKEKVPDFVHSSDKIFQIGKTLIFLNKYCRELEWINRFNVKYSKRLFSNDSRNSNYSNMATSTTNSNNNNNGLATMSENEVVELIADEYDETLSYFTKLMHQKYNLLTHLQIFKKFYLIGASDFIESIMIKGKTVLDKPSLDITPSQLDKILNEAIQSSAVKTLKYTDRVDMKVFTSEIGSFGWESFLLNYKIDDLPFSYLLEDQISEYFKMFHLLRKLRHLEILLNANYEMYSVLNNKFSRSIRKQFSRRFKSVTIANVLRNHIIKFLQNLISFLSYDIIEESYESVIVKRFFYNDNDTDLLLDKSFMKLDNRHYEHYNVNKLTIDDLIRTHGRYLEQIVYTDLLNEKKIGKKTNISYVYQIYDLLQTIFDFVTADQEYHSLILEFAFLVEQSYSGDFETGQNLEKLIDRMNKVMHKLKIDIFESEFKFQLNNLKEDLKLDNNLQEFGTYI</sequence>
<dbReference type="InterPro" id="IPR040457">
    <property type="entry name" value="GCP_C"/>
</dbReference>
<dbReference type="EMBL" id="JAHUZD010000024">
    <property type="protein sequence ID" value="KAI3406434.2"/>
    <property type="molecule type" value="Genomic_DNA"/>
</dbReference>
<dbReference type="Pfam" id="PF08240">
    <property type="entry name" value="ADH_N"/>
    <property type="match status" value="1"/>
</dbReference>
<dbReference type="GeneID" id="73378532"/>
<dbReference type="GO" id="GO:0005874">
    <property type="term" value="C:microtubule"/>
    <property type="evidence" value="ECO:0007669"/>
    <property type="project" value="UniProtKB-KW"/>
</dbReference>
<dbReference type="GO" id="GO:0043015">
    <property type="term" value="F:gamma-tubulin binding"/>
    <property type="evidence" value="ECO:0007669"/>
    <property type="project" value="InterPro"/>
</dbReference>
<dbReference type="Gene3D" id="1.20.120.1900">
    <property type="entry name" value="Gamma-tubulin complex, C-terminal domain"/>
    <property type="match status" value="1"/>
</dbReference>
<dbReference type="InterPro" id="IPR041470">
    <property type="entry name" value="GCP_N"/>
</dbReference>
<protein>
    <submittedName>
        <fullName evidence="13">SPC98</fullName>
    </submittedName>
</protein>
<dbReference type="InterPro" id="IPR020843">
    <property type="entry name" value="ER"/>
</dbReference>
<keyword evidence="8 11" id="KW-0862">Zinc</keyword>
<comment type="cofactor">
    <cofactor evidence="1 11">
        <name>Zn(2+)</name>
        <dbReference type="ChEBI" id="CHEBI:29105"/>
    </cofactor>
</comment>
<evidence type="ECO:0000256" key="10">
    <source>
        <dbReference type="ARBA" id="ARBA00023212"/>
    </source>
</evidence>
<evidence type="ECO:0000256" key="5">
    <source>
        <dbReference type="ARBA" id="ARBA00022490"/>
    </source>
</evidence>
<dbReference type="CDD" id="cd08254">
    <property type="entry name" value="hydroxyacyl_CoA_DH"/>
    <property type="match status" value="1"/>
</dbReference>
<evidence type="ECO:0000313" key="14">
    <source>
        <dbReference type="Proteomes" id="UP001202479"/>
    </source>
</evidence>
<keyword evidence="6" id="KW-0493">Microtubule</keyword>
<evidence type="ECO:0000256" key="4">
    <source>
        <dbReference type="ARBA" id="ARBA00010337"/>
    </source>
</evidence>
<evidence type="ECO:0000256" key="1">
    <source>
        <dbReference type="ARBA" id="ARBA00001947"/>
    </source>
</evidence>